<evidence type="ECO:0000259" key="2">
    <source>
        <dbReference type="Pfam" id="PF01337"/>
    </source>
</evidence>
<dbReference type="PATRIC" id="fig|933944.5.peg.2210"/>
<dbReference type="OrthoDB" id="5184890at2"/>
<dbReference type="Gene3D" id="3.30.370.10">
    <property type="entry name" value="Barstar-like"/>
    <property type="match status" value="1"/>
</dbReference>
<gene>
    <name evidence="3" type="ORF">AN215_20835</name>
</gene>
<accession>A0A1E7JLJ1</accession>
<evidence type="ECO:0000313" key="4">
    <source>
        <dbReference type="Proteomes" id="UP000176087"/>
    </source>
</evidence>
<name>A0A1E7JLJ1_9ACTN</name>
<comment type="similarity">
    <text evidence="1">Belongs to the barstar family.</text>
</comment>
<dbReference type="STRING" id="933944.AN215_20835"/>
<dbReference type="AlphaFoldDB" id="A0A1E7JLJ1"/>
<dbReference type="RefSeq" id="WP_070012276.1">
    <property type="nucleotide sequence ID" value="NZ_LJGS01000042.1"/>
</dbReference>
<keyword evidence="4" id="KW-1185">Reference proteome</keyword>
<feature type="domain" description="Barstar (barnase inhibitor)" evidence="2">
    <location>
        <begin position="52"/>
        <end position="145"/>
    </location>
</feature>
<proteinExistence type="inferred from homology"/>
<sequence>MTSPVDLPELPELPDGGLPGLFEGTVPPGVYRCDSVGPDVLMQADAANWTGAVIDLSDVTDKAEFMNRCATGLELPGWFGHNWDALADSLTDLSWWGETDGYLLMTAGWPGFEQADPKAAATAVNVFTAAVGYWAVRDAPLSVLLG</sequence>
<dbReference type="SUPFAM" id="SSF52038">
    <property type="entry name" value="Barstar-related"/>
    <property type="match status" value="1"/>
</dbReference>
<dbReference type="CDD" id="cd05141">
    <property type="entry name" value="Barstar_evA4336-like"/>
    <property type="match status" value="1"/>
</dbReference>
<dbReference type="Proteomes" id="UP000176087">
    <property type="component" value="Unassembled WGS sequence"/>
</dbReference>
<organism evidence="3 4">
    <name type="scientific">Streptomyces abyssalis</name>
    <dbReference type="NCBI Taxonomy" id="933944"/>
    <lineage>
        <taxon>Bacteria</taxon>
        <taxon>Bacillati</taxon>
        <taxon>Actinomycetota</taxon>
        <taxon>Actinomycetes</taxon>
        <taxon>Kitasatosporales</taxon>
        <taxon>Streptomycetaceae</taxon>
        <taxon>Streptomyces</taxon>
    </lineage>
</organism>
<protein>
    <recommendedName>
        <fullName evidence="2">Barstar (barnase inhibitor) domain-containing protein</fullName>
    </recommendedName>
</protein>
<dbReference type="InterPro" id="IPR035905">
    <property type="entry name" value="Barstar-like_sf"/>
</dbReference>
<evidence type="ECO:0000256" key="1">
    <source>
        <dbReference type="ARBA" id="ARBA00006845"/>
    </source>
</evidence>
<evidence type="ECO:0000313" key="3">
    <source>
        <dbReference type="EMBL" id="OEU88502.1"/>
    </source>
</evidence>
<dbReference type="Pfam" id="PF01337">
    <property type="entry name" value="Barstar"/>
    <property type="match status" value="1"/>
</dbReference>
<reference evidence="3 4" key="1">
    <citation type="journal article" date="2016" name="Front. Microbiol.">
        <title>Comparative Genomics Analysis of Streptomyces Species Reveals Their Adaptation to the Marine Environment and Their Diversity at the Genomic Level.</title>
        <authorList>
            <person name="Tian X."/>
            <person name="Zhang Z."/>
            <person name="Yang T."/>
            <person name="Chen M."/>
            <person name="Li J."/>
            <person name="Chen F."/>
            <person name="Yang J."/>
            <person name="Li W."/>
            <person name="Zhang B."/>
            <person name="Zhang Z."/>
            <person name="Wu J."/>
            <person name="Zhang C."/>
            <person name="Long L."/>
            <person name="Xiao J."/>
        </authorList>
    </citation>
    <scope>NUCLEOTIDE SEQUENCE [LARGE SCALE GENOMIC DNA]</scope>
    <source>
        <strain evidence="3 4">SCSIO 10390</strain>
    </source>
</reference>
<dbReference type="InterPro" id="IPR000468">
    <property type="entry name" value="Barstar"/>
</dbReference>
<dbReference type="EMBL" id="LJGT01000040">
    <property type="protein sequence ID" value="OEU88502.1"/>
    <property type="molecule type" value="Genomic_DNA"/>
</dbReference>
<comment type="caution">
    <text evidence="3">The sequence shown here is derived from an EMBL/GenBank/DDBJ whole genome shotgun (WGS) entry which is preliminary data.</text>
</comment>